<reference evidence="17 18" key="1">
    <citation type="submission" date="2020-08" db="EMBL/GenBank/DDBJ databases">
        <title>Genomic Encyclopedia of Type Strains, Phase IV (KMG-IV): sequencing the most valuable type-strain genomes for metagenomic binning, comparative biology and taxonomic classification.</title>
        <authorList>
            <person name="Goeker M."/>
        </authorList>
    </citation>
    <scope>NUCLEOTIDE SEQUENCE [LARGE SCALE GENOMIC DNA]</scope>
    <source>
        <strain evidence="17 18">DSM 103462</strain>
    </source>
</reference>
<comment type="similarity">
    <text evidence="2">Belongs to the GTP-binding SRP family.</text>
</comment>
<dbReference type="Gene3D" id="1.20.120.1380">
    <property type="entry name" value="Flagellar FlhF biosynthesis protein, N domain"/>
    <property type="match status" value="1"/>
</dbReference>
<dbReference type="PANTHER" id="PTHR43134:SF3">
    <property type="entry name" value="FLAGELLAR BIOSYNTHESIS PROTEIN FLHF"/>
    <property type="match status" value="1"/>
</dbReference>
<evidence type="ECO:0000256" key="4">
    <source>
        <dbReference type="ARBA" id="ARBA00022448"/>
    </source>
</evidence>
<dbReference type="AlphaFoldDB" id="A0A7W8G8L0"/>
<feature type="coiled-coil region" evidence="14">
    <location>
        <begin position="121"/>
        <end position="148"/>
    </location>
</feature>
<evidence type="ECO:0000256" key="8">
    <source>
        <dbReference type="ARBA" id="ARBA00022927"/>
    </source>
</evidence>
<feature type="domain" description="SRP54-type proteins GTP-binding" evidence="16">
    <location>
        <begin position="217"/>
        <end position="416"/>
    </location>
</feature>
<evidence type="ECO:0000256" key="6">
    <source>
        <dbReference type="ARBA" id="ARBA00022741"/>
    </source>
</evidence>
<keyword evidence="4" id="KW-0813">Transport</keyword>
<protein>
    <recommendedName>
        <fullName evidence="3">Flagellar biosynthesis protein FlhF</fullName>
    </recommendedName>
    <alternativeName>
        <fullName evidence="13">Flagella-associated GTP-binding protein</fullName>
    </alternativeName>
</protein>
<keyword evidence="7" id="KW-1005">Bacterial flagellum biogenesis</keyword>
<keyword evidence="17" id="KW-0282">Flagellum</keyword>
<dbReference type="CDD" id="cd17873">
    <property type="entry name" value="FlhF"/>
    <property type="match status" value="1"/>
</dbReference>
<keyword evidence="14" id="KW-0175">Coiled coil</keyword>
<dbReference type="PANTHER" id="PTHR43134">
    <property type="entry name" value="SIGNAL RECOGNITION PARTICLE RECEPTOR SUBUNIT ALPHA"/>
    <property type="match status" value="1"/>
</dbReference>
<dbReference type="Pfam" id="PF00448">
    <property type="entry name" value="SRP54"/>
    <property type="match status" value="1"/>
</dbReference>
<evidence type="ECO:0000256" key="11">
    <source>
        <dbReference type="ARBA" id="ARBA00023225"/>
    </source>
</evidence>
<evidence type="ECO:0000256" key="13">
    <source>
        <dbReference type="ARBA" id="ARBA00030866"/>
    </source>
</evidence>
<accession>A0A7W8G8L0</accession>
<dbReference type="Proteomes" id="UP000518887">
    <property type="component" value="Unassembled WGS sequence"/>
</dbReference>
<evidence type="ECO:0000256" key="5">
    <source>
        <dbReference type="ARBA" id="ARBA00022475"/>
    </source>
</evidence>
<dbReference type="GO" id="GO:0006614">
    <property type="term" value="P:SRP-dependent cotranslational protein targeting to membrane"/>
    <property type="evidence" value="ECO:0007669"/>
    <property type="project" value="InterPro"/>
</dbReference>
<comment type="caution">
    <text evidence="17">The sequence shown here is derived from an EMBL/GenBank/DDBJ whole genome shotgun (WGS) entry which is preliminary data.</text>
</comment>
<keyword evidence="17" id="KW-0969">Cilium</keyword>
<keyword evidence="6" id="KW-0547">Nucleotide-binding</keyword>
<evidence type="ECO:0000313" key="18">
    <source>
        <dbReference type="Proteomes" id="UP000518887"/>
    </source>
</evidence>
<dbReference type="InterPro" id="IPR003593">
    <property type="entry name" value="AAA+_ATPase"/>
</dbReference>
<evidence type="ECO:0000313" key="17">
    <source>
        <dbReference type="EMBL" id="MBB5225747.1"/>
    </source>
</evidence>
<keyword evidence="18" id="KW-1185">Reference proteome</keyword>
<keyword evidence="9" id="KW-0342">GTP-binding</keyword>
<evidence type="ECO:0000256" key="1">
    <source>
        <dbReference type="ARBA" id="ARBA00004413"/>
    </source>
</evidence>
<feature type="domain" description="AAA+ ATPase" evidence="15">
    <location>
        <begin position="216"/>
        <end position="403"/>
    </location>
</feature>
<sequence>MYNEGFGLSADKNPRSSTAYPVANPVASGYGRAEDEIQTIIGKDFEDCKQKLFKTYGHNYDIRGQRPVLKPGFFGFGQKELYEVRFTIGQKKAVTPQEAFQKSRDEILNKNSATVTQTIQIASLDKKLEEYQKTLAKKLEEIATATNAGDKPLSIQKIEDLLQENEFTFSYINKITTRLRSELSVEELEDFDLVQSKVVDWIGESIKIAPKVMHKYPHVIILVGPTGVGKTTTIAKIAGTMILEARNAEEIEPKIRMITIDHTRVGAEEQLRRYGDLLGTNVDKAESAEDVKKILDSYKDSIDVLFIDTPGYSPNDSENIGKMRKILEVKGMHPDVYLTFTASAKARDMISIIQNYEPFNFSSVIITKWDETSAIGNVISVLSEKGKAVSYITDGQQVPRRIERASTLKFLLNLNDFSINREHIDEKFAEEN</sequence>
<keyword evidence="8" id="KW-0653">Protein transport</keyword>
<dbReference type="FunFam" id="3.40.50.300:FF:000695">
    <property type="entry name" value="Flagellar biosynthesis regulator FlhF"/>
    <property type="match status" value="1"/>
</dbReference>
<comment type="function">
    <text evidence="12">Necessary for flagellar biosynthesis. May be involved in translocation of the flagellum.</text>
</comment>
<comment type="subcellular location">
    <subcellularLocation>
        <location evidence="1">Cell membrane</location>
        <topology evidence="1">Peripheral membrane protein</topology>
        <orientation evidence="1">Cytoplasmic side</orientation>
    </subcellularLocation>
</comment>
<dbReference type="InterPro" id="IPR027417">
    <property type="entry name" value="P-loop_NTPase"/>
</dbReference>
<evidence type="ECO:0000259" key="15">
    <source>
        <dbReference type="SMART" id="SM00382"/>
    </source>
</evidence>
<dbReference type="Gene3D" id="3.40.50.300">
    <property type="entry name" value="P-loop containing nucleotide triphosphate hydrolases"/>
    <property type="match status" value="1"/>
</dbReference>
<evidence type="ECO:0000256" key="3">
    <source>
        <dbReference type="ARBA" id="ARBA00014919"/>
    </source>
</evidence>
<dbReference type="GO" id="GO:0005525">
    <property type="term" value="F:GTP binding"/>
    <property type="evidence" value="ECO:0007669"/>
    <property type="project" value="UniProtKB-KW"/>
</dbReference>
<dbReference type="RefSeq" id="WP_184658325.1">
    <property type="nucleotide sequence ID" value="NZ_CP031518.1"/>
</dbReference>
<evidence type="ECO:0000256" key="14">
    <source>
        <dbReference type="SAM" id="Coils"/>
    </source>
</evidence>
<gene>
    <name evidence="17" type="ORF">HNP76_001104</name>
</gene>
<keyword evidence="17" id="KW-0966">Cell projection</keyword>
<dbReference type="InterPro" id="IPR000897">
    <property type="entry name" value="SRP54_GTPase_dom"/>
</dbReference>
<evidence type="ECO:0000256" key="7">
    <source>
        <dbReference type="ARBA" id="ARBA00022795"/>
    </source>
</evidence>
<evidence type="ECO:0000256" key="9">
    <source>
        <dbReference type="ARBA" id="ARBA00023134"/>
    </source>
</evidence>
<keyword evidence="5" id="KW-1003">Cell membrane</keyword>
<evidence type="ECO:0000256" key="10">
    <source>
        <dbReference type="ARBA" id="ARBA00023136"/>
    </source>
</evidence>
<proteinExistence type="inferred from homology"/>
<dbReference type="SUPFAM" id="SSF52540">
    <property type="entry name" value="P-loop containing nucleoside triphosphate hydrolases"/>
    <property type="match status" value="1"/>
</dbReference>
<dbReference type="GO" id="GO:0044781">
    <property type="term" value="P:bacterial-type flagellum organization"/>
    <property type="evidence" value="ECO:0007669"/>
    <property type="project" value="UniProtKB-KW"/>
</dbReference>
<dbReference type="SMART" id="SM00962">
    <property type="entry name" value="SRP54"/>
    <property type="match status" value="1"/>
</dbReference>
<organism evidence="17 18">
    <name type="scientific">Treponema ruminis</name>
    <dbReference type="NCBI Taxonomy" id="744515"/>
    <lineage>
        <taxon>Bacteria</taxon>
        <taxon>Pseudomonadati</taxon>
        <taxon>Spirochaetota</taxon>
        <taxon>Spirochaetia</taxon>
        <taxon>Spirochaetales</taxon>
        <taxon>Treponemataceae</taxon>
        <taxon>Treponema</taxon>
    </lineage>
</organism>
<keyword evidence="10" id="KW-0472">Membrane</keyword>
<dbReference type="GO" id="GO:0005886">
    <property type="term" value="C:plasma membrane"/>
    <property type="evidence" value="ECO:0007669"/>
    <property type="project" value="UniProtKB-SubCell"/>
</dbReference>
<dbReference type="InterPro" id="IPR047040">
    <property type="entry name" value="FlhF__GTPase_dom"/>
</dbReference>
<dbReference type="GO" id="GO:0003924">
    <property type="term" value="F:GTPase activity"/>
    <property type="evidence" value="ECO:0007669"/>
    <property type="project" value="InterPro"/>
</dbReference>
<evidence type="ECO:0000259" key="16">
    <source>
        <dbReference type="SMART" id="SM00962"/>
    </source>
</evidence>
<evidence type="ECO:0000256" key="12">
    <source>
        <dbReference type="ARBA" id="ARBA00025337"/>
    </source>
</evidence>
<name>A0A7W8G8L0_9SPIR</name>
<dbReference type="GO" id="GO:0005047">
    <property type="term" value="F:signal recognition particle binding"/>
    <property type="evidence" value="ECO:0007669"/>
    <property type="project" value="TreeGrafter"/>
</dbReference>
<dbReference type="GO" id="GO:0015031">
    <property type="term" value="P:protein transport"/>
    <property type="evidence" value="ECO:0007669"/>
    <property type="project" value="UniProtKB-KW"/>
</dbReference>
<evidence type="ECO:0000256" key="2">
    <source>
        <dbReference type="ARBA" id="ARBA00008531"/>
    </source>
</evidence>
<keyword evidence="11" id="KW-1006">Bacterial flagellum protein export</keyword>
<dbReference type="EMBL" id="JACHFQ010000003">
    <property type="protein sequence ID" value="MBB5225747.1"/>
    <property type="molecule type" value="Genomic_DNA"/>
</dbReference>
<dbReference type="SMART" id="SM00382">
    <property type="entry name" value="AAA"/>
    <property type="match status" value="1"/>
</dbReference>